<dbReference type="InterPro" id="IPR020846">
    <property type="entry name" value="MFS_dom"/>
</dbReference>
<accession>A0A7H0LD38</accession>
<keyword evidence="2" id="KW-0813">Transport</keyword>
<keyword evidence="4 6" id="KW-1133">Transmembrane helix</keyword>
<gene>
    <name evidence="8" type="ORF">H3Z74_12180</name>
</gene>
<dbReference type="KEGG" id="spap:H3Z74_12180"/>
<evidence type="ECO:0000313" key="8">
    <source>
        <dbReference type="EMBL" id="QNQ07591.1"/>
    </source>
</evidence>
<feature type="transmembrane region" description="Helical" evidence="6">
    <location>
        <begin position="59"/>
        <end position="78"/>
    </location>
</feature>
<evidence type="ECO:0000256" key="4">
    <source>
        <dbReference type="ARBA" id="ARBA00022989"/>
    </source>
</evidence>
<feature type="transmembrane region" description="Helical" evidence="6">
    <location>
        <begin position="236"/>
        <end position="254"/>
    </location>
</feature>
<sequence length="435" mass="46616">MPISAASHPELDDTLALRRRTLTLALLTLTYFFSYMDRQILAILLELIKADLKLSDTQLGLLAGFAFALFYAGLGIPVARFADKANRRNIIAVSLALWSLMTALCGLAQNYVQLLLARIGVGVGEAGSSPPSHSIIADLYPVEKRASAMAIYSLGVVLGGGFGTMIGGWLASHYGWRVAIIAVGIPGIILAVVVRLFVVEPKRGLSDAARVADDSAMPSIWSAFADMWRNGAARHLVLAVTLTSLIGYATTSWGPSYLQRSLGFTVGQVALIVAPIAAIIGTISGVGGGRVADWAAKRWGIHAQSWMVGLLKCAALPFTLLFFMTDVPAVAIGAYVFNMLFANSYLGPTFAMLQGLAPLRMRAMWAAITLLVINMIGLGLGPTMIGVLSDLYLPYAGKAESLRWALITAVAATPWAIFHYWRAGVMLKRQQEMVA</sequence>
<evidence type="ECO:0000256" key="2">
    <source>
        <dbReference type="ARBA" id="ARBA00022448"/>
    </source>
</evidence>
<feature type="transmembrane region" description="Helical" evidence="6">
    <location>
        <begin position="266"/>
        <end position="286"/>
    </location>
</feature>
<evidence type="ECO:0000259" key="7">
    <source>
        <dbReference type="PROSITE" id="PS50850"/>
    </source>
</evidence>
<dbReference type="EMBL" id="CP061038">
    <property type="protein sequence ID" value="QNQ07591.1"/>
    <property type="molecule type" value="Genomic_DNA"/>
</dbReference>
<proteinExistence type="predicted"/>
<evidence type="ECO:0000256" key="3">
    <source>
        <dbReference type="ARBA" id="ARBA00022692"/>
    </source>
</evidence>
<dbReference type="PANTHER" id="PTHR23505">
    <property type="entry name" value="SPINSTER"/>
    <property type="match status" value="1"/>
</dbReference>
<dbReference type="Gene3D" id="1.20.1250.20">
    <property type="entry name" value="MFS general substrate transporter like domains"/>
    <property type="match status" value="1"/>
</dbReference>
<dbReference type="GO" id="GO:0022857">
    <property type="term" value="F:transmembrane transporter activity"/>
    <property type="evidence" value="ECO:0007669"/>
    <property type="project" value="InterPro"/>
</dbReference>
<dbReference type="RefSeq" id="WP_187759940.1">
    <property type="nucleotide sequence ID" value="NZ_CP061038.1"/>
</dbReference>
<feature type="transmembrane region" description="Helical" evidence="6">
    <location>
        <begin position="149"/>
        <end position="170"/>
    </location>
</feature>
<feature type="transmembrane region" description="Helical" evidence="6">
    <location>
        <begin position="365"/>
        <end position="389"/>
    </location>
</feature>
<feature type="transmembrane region" description="Helical" evidence="6">
    <location>
        <begin position="176"/>
        <end position="198"/>
    </location>
</feature>
<dbReference type="AlphaFoldDB" id="A0A7H0LD38"/>
<dbReference type="InterPro" id="IPR036259">
    <property type="entry name" value="MFS_trans_sf"/>
</dbReference>
<feature type="domain" description="Major facilitator superfamily (MFS) profile" evidence="7">
    <location>
        <begin position="23"/>
        <end position="435"/>
    </location>
</feature>
<dbReference type="InterPro" id="IPR044770">
    <property type="entry name" value="MFS_spinster-like"/>
</dbReference>
<reference evidence="8 9" key="1">
    <citation type="submission" date="2020-09" db="EMBL/GenBank/DDBJ databases">
        <title>Sphingomonas sp., a new species isolated from pork steak.</title>
        <authorList>
            <person name="Heidler von Heilborn D."/>
        </authorList>
    </citation>
    <scope>NUCLEOTIDE SEQUENCE [LARGE SCALE GENOMIC DNA]</scope>
    <source>
        <strain evidence="9">S8-3T</strain>
    </source>
</reference>
<dbReference type="PANTHER" id="PTHR23505:SF79">
    <property type="entry name" value="PROTEIN SPINSTER"/>
    <property type="match status" value="1"/>
</dbReference>
<evidence type="ECO:0000256" key="1">
    <source>
        <dbReference type="ARBA" id="ARBA00004141"/>
    </source>
</evidence>
<organism evidence="8 9">
    <name type="scientific">Sphingomonas alpina</name>
    <dbReference type="NCBI Taxonomy" id="653931"/>
    <lineage>
        <taxon>Bacteria</taxon>
        <taxon>Pseudomonadati</taxon>
        <taxon>Pseudomonadota</taxon>
        <taxon>Alphaproteobacteria</taxon>
        <taxon>Sphingomonadales</taxon>
        <taxon>Sphingomonadaceae</taxon>
        <taxon>Sphingomonas</taxon>
    </lineage>
</organism>
<name>A0A7H0LD38_9SPHN</name>
<dbReference type="Pfam" id="PF07690">
    <property type="entry name" value="MFS_1"/>
    <property type="match status" value="1"/>
</dbReference>
<dbReference type="GO" id="GO:0016020">
    <property type="term" value="C:membrane"/>
    <property type="evidence" value="ECO:0007669"/>
    <property type="project" value="UniProtKB-SubCell"/>
</dbReference>
<evidence type="ECO:0000256" key="5">
    <source>
        <dbReference type="ARBA" id="ARBA00023136"/>
    </source>
</evidence>
<feature type="transmembrane region" description="Helical" evidence="6">
    <location>
        <begin position="306"/>
        <end position="324"/>
    </location>
</feature>
<feature type="transmembrane region" description="Helical" evidence="6">
    <location>
        <begin position="330"/>
        <end position="353"/>
    </location>
</feature>
<feature type="transmembrane region" description="Helical" evidence="6">
    <location>
        <begin position="401"/>
        <end position="421"/>
    </location>
</feature>
<dbReference type="PROSITE" id="PS50850">
    <property type="entry name" value="MFS"/>
    <property type="match status" value="1"/>
</dbReference>
<protein>
    <submittedName>
        <fullName evidence="8">MFS transporter</fullName>
    </submittedName>
</protein>
<evidence type="ECO:0000313" key="9">
    <source>
        <dbReference type="Proteomes" id="UP000516148"/>
    </source>
</evidence>
<dbReference type="CDD" id="cd17328">
    <property type="entry name" value="MFS_spinster_like"/>
    <property type="match status" value="1"/>
</dbReference>
<evidence type="ECO:0000256" key="6">
    <source>
        <dbReference type="SAM" id="Phobius"/>
    </source>
</evidence>
<keyword evidence="3 6" id="KW-0812">Transmembrane</keyword>
<feature type="transmembrane region" description="Helical" evidence="6">
    <location>
        <begin position="24"/>
        <end position="47"/>
    </location>
</feature>
<keyword evidence="5 6" id="KW-0472">Membrane</keyword>
<keyword evidence="9" id="KW-1185">Reference proteome</keyword>
<dbReference type="Proteomes" id="UP000516148">
    <property type="component" value="Chromosome"/>
</dbReference>
<dbReference type="SUPFAM" id="SSF103473">
    <property type="entry name" value="MFS general substrate transporter"/>
    <property type="match status" value="1"/>
</dbReference>
<comment type="subcellular location">
    <subcellularLocation>
        <location evidence="1">Membrane</location>
        <topology evidence="1">Multi-pass membrane protein</topology>
    </subcellularLocation>
</comment>
<dbReference type="InterPro" id="IPR011701">
    <property type="entry name" value="MFS"/>
</dbReference>